<evidence type="ECO:0000313" key="10">
    <source>
        <dbReference type="Proteomes" id="UP000540506"/>
    </source>
</evidence>
<dbReference type="PANTHER" id="PTHR30353:SF0">
    <property type="entry name" value="TRANSMEMBRANE PROTEIN"/>
    <property type="match status" value="1"/>
</dbReference>
<evidence type="ECO:0000256" key="4">
    <source>
        <dbReference type="ARBA" id="ARBA00022692"/>
    </source>
</evidence>
<comment type="caution">
    <text evidence="9">The sequence shown here is derived from an EMBL/GenBank/DDBJ whole genome shotgun (WGS) entry which is preliminary data.</text>
</comment>
<keyword evidence="6 7" id="KW-0472">Membrane</keyword>
<feature type="transmembrane region" description="Helical" evidence="7">
    <location>
        <begin position="57"/>
        <end position="78"/>
    </location>
</feature>
<keyword evidence="3 7" id="KW-1003">Cell membrane</keyword>
<evidence type="ECO:0000259" key="8">
    <source>
        <dbReference type="Pfam" id="PF09335"/>
    </source>
</evidence>
<evidence type="ECO:0000256" key="3">
    <source>
        <dbReference type="ARBA" id="ARBA00022475"/>
    </source>
</evidence>
<dbReference type="Pfam" id="PF09335">
    <property type="entry name" value="VTT_dom"/>
    <property type="match status" value="1"/>
</dbReference>
<feature type="transmembrane region" description="Helical" evidence="7">
    <location>
        <begin position="142"/>
        <end position="167"/>
    </location>
</feature>
<feature type="transmembrane region" description="Helical" evidence="7">
    <location>
        <begin position="173"/>
        <end position="195"/>
    </location>
</feature>
<dbReference type="InterPro" id="IPR032818">
    <property type="entry name" value="DedA-like"/>
</dbReference>
<keyword evidence="10" id="KW-1185">Reference proteome</keyword>
<organism evidence="9 10">
    <name type="scientific">Kitasatospora kifunensis</name>
    <name type="common">Streptomyces kifunensis</name>
    <dbReference type="NCBI Taxonomy" id="58351"/>
    <lineage>
        <taxon>Bacteria</taxon>
        <taxon>Bacillati</taxon>
        <taxon>Actinomycetota</taxon>
        <taxon>Actinomycetes</taxon>
        <taxon>Kitasatosporales</taxon>
        <taxon>Streptomycetaceae</taxon>
        <taxon>Kitasatospora</taxon>
    </lineage>
</organism>
<accession>A0A7W7VXM2</accession>
<name>A0A7W7VXM2_KITKI</name>
<dbReference type="InterPro" id="IPR032816">
    <property type="entry name" value="VTT_dom"/>
</dbReference>
<feature type="transmembrane region" description="Helical" evidence="7">
    <location>
        <begin position="15"/>
        <end position="36"/>
    </location>
</feature>
<evidence type="ECO:0000256" key="6">
    <source>
        <dbReference type="ARBA" id="ARBA00023136"/>
    </source>
</evidence>
<evidence type="ECO:0000256" key="7">
    <source>
        <dbReference type="RuleBase" id="RU367016"/>
    </source>
</evidence>
<dbReference type="PANTHER" id="PTHR30353">
    <property type="entry name" value="INNER MEMBRANE PROTEIN DEDA-RELATED"/>
    <property type="match status" value="1"/>
</dbReference>
<feature type="domain" description="VTT" evidence="8">
    <location>
        <begin position="36"/>
        <end position="160"/>
    </location>
</feature>
<evidence type="ECO:0000256" key="2">
    <source>
        <dbReference type="ARBA" id="ARBA00010792"/>
    </source>
</evidence>
<evidence type="ECO:0000256" key="1">
    <source>
        <dbReference type="ARBA" id="ARBA00004651"/>
    </source>
</evidence>
<evidence type="ECO:0000313" key="9">
    <source>
        <dbReference type="EMBL" id="MBB4925755.1"/>
    </source>
</evidence>
<gene>
    <name evidence="9" type="ORF">FHR34_004748</name>
</gene>
<keyword evidence="4 7" id="KW-0812">Transmembrane</keyword>
<comment type="similarity">
    <text evidence="2 7">Belongs to the DedA family.</text>
</comment>
<dbReference type="NCBIfam" id="TIGR01167">
    <property type="entry name" value="LPXTG_anchor"/>
    <property type="match status" value="1"/>
</dbReference>
<dbReference type="EMBL" id="JACHJV010000001">
    <property type="protein sequence ID" value="MBB4925755.1"/>
    <property type="molecule type" value="Genomic_DNA"/>
</dbReference>
<keyword evidence="5 7" id="KW-1133">Transmembrane helix</keyword>
<dbReference type="RefSeq" id="WP_184938196.1">
    <property type="nucleotide sequence ID" value="NZ_JACHJV010000001.1"/>
</dbReference>
<dbReference type="Proteomes" id="UP000540506">
    <property type="component" value="Unassembled WGS sequence"/>
</dbReference>
<protein>
    <submittedName>
        <fullName evidence="9">LPXTG-motif cell wall-anchored protein</fullName>
    </submittedName>
</protein>
<dbReference type="AlphaFoldDB" id="A0A7W7VXM2"/>
<comment type="subcellular location">
    <subcellularLocation>
        <location evidence="1 7">Cell membrane</location>
        <topology evidence="1 7">Multi-pass membrane protein</topology>
    </subcellularLocation>
</comment>
<dbReference type="GO" id="GO:0005886">
    <property type="term" value="C:plasma membrane"/>
    <property type="evidence" value="ECO:0007669"/>
    <property type="project" value="UniProtKB-SubCell"/>
</dbReference>
<sequence length="217" mass="22997">MGSITHWLGGLSGPLVYAVVAALVFAEDALFVGFVLPGETAAVLGGTIAAAHRGVDLPLMMLVVVLAAVLGDTVGYAIGRYFGPRLLETGPAVRHRDKLDKARAFIREKGPAAVFFGRFVALFRALVPTLSGASHMPYKRFAFFNVAGGTLWGIGFTLLGFAAGSAYARVEHLVGTVAAVVVGALVLLALGVWLWRRRRREAGEPVEPAEKSGERPE</sequence>
<proteinExistence type="inferred from homology"/>
<reference evidence="9 10" key="1">
    <citation type="submission" date="2020-08" db="EMBL/GenBank/DDBJ databases">
        <title>Sequencing the genomes of 1000 actinobacteria strains.</title>
        <authorList>
            <person name="Klenk H.-P."/>
        </authorList>
    </citation>
    <scope>NUCLEOTIDE SEQUENCE [LARGE SCALE GENOMIC DNA]</scope>
    <source>
        <strain evidence="9 10">DSM 41654</strain>
    </source>
</reference>
<evidence type="ECO:0000256" key="5">
    <source>
        <dbReference type="ARBA" id="ARBA00022989"/>
    </source>
</evidence>